<evidence type="ECO:0000313" key="2">
    <source>
        <dbReference type="EMBL" id="MTR82868.1"/>
    </source>
</evidence>
<evidence type="ECO:0008006" key="4">
    <source>
        <dbReference type="Google" id="ProtNLM"/>
    </source>
</evidence>
<evidence type="ECO:0000256" key="1">
    <source>
        <dbReference type="SAM" id="SignalP"/>
    </source>
</evidence>
<keyword evidence="1" id="KW-0732">Signal</keyword>
<dbReference type="Proteomes" id="UP000446657">
    <property type="component" value="Unassembled WGS sequence"/>
</dbReference>
<dbReference type="InterPro" id="IPR027304">
    <property type="entry name" value="Trigger_fact/SurA_dom_sf"/>
</dbReference>
<evidence type="ECO:0000313" key="3">
    <source>
        <dbReference type="Proteomes" id="UP000446657"/>
    </source>
</evidence>
<comment type="caution">
    <text evidence="2">The sequence shown here is derived from an EMBL/GenBank/DDBJ whole genome shotgun (WGS) entry which is preliminary data.</text>
</comment>
<accession>A0A844KQL1</accession>
<feature type="chain" id="PRO_5038657733" description="DUF5105 domain-containing protein" evidence="1">
    <location>
        <begin position="26"/>
        <end position="385"/>
    </location>
</feature>
<dbReference type="SUPFAM" id="SSF109998">
    <property type="entry name" value="Triger factor/SurA peptide-binding domain-like"/>
    <property type="match status" value="1"/>
</dbReference>
<sequence>MRNLMKFNRFVMPLLLIIFSALLHGCTLNENVSYKSAYADNNLSVKNENINGAIVKVNDKYIYHDEINEIFLQQFGKVGVSYSDIVENSIDEIVATSYAEKLGVFVSESEIDNAICEYEAINKEAYDKALKIYGETTLKQKLKDRLLFVSTKNKVLEQEVKIDANLIESFKSQKELHGELDKYSDSELMKRMNKEIKDYAFGLWVKEKRKESKIEYLKLYDKYKKDCLVFNDNQMSMPKIDAKEVALDGDEGKEILASLSIFEKYNPVSVYEILVKPNNKDDYTERAYIKVHLVNEDNNDKILDVIIADKNETGIDYGLKDSKMSTLCGVNVKLSKSENLNVDDKIITRAVFKLNKHTYVMDGINIEPFEFTEMVSELLSKLTNK</sequence>
<protein>
    <recommendedName>
        <fullName evidence="4">DUF5105 domain-containing protein</fullName>
    </recommendedName>
</protein>
<dbReference type="RefSeq" id="WP_022045925.1">
    <property type="nucleotide sequence ID" value="NZ_JADPAX010000003.1"/>
</dbReference>
<organism evidence="2 3">
    <name type="scientific">Roseburia faecis</name>
    <dbReference type="NCBI Taxonomy" id="301302"/>
    <lineage>
        <taxon>Bacteria</taxon>
        <taxon>Bacillati</taxon>
        <taxon>Bacillota</taxon>
        <taxon>Clostridia</taxon>
        <taxon>Lachnospirales</taxon>
        <taxon>Lachnospiraceae</taxon>
        <taxon>Roseburia</taxon>
    </lineage>
</organism>
<reference evidence="2 3" key="1">
    <citation type="journal article" date="2019" name="Nat. Med.">
        <title>A library of human gut bacterial isolates paired with longitudinal multiomics data enables mechanistic microbiome research.</title>
        <authorList>
            <person name="Poyet M."/>
            <person name="Groussin M."/>
            <person name="Gibbons S.M."/>
            <person name="Avila-Pacheco J."/>
            <person name="Jiang X."/>
            <person name="Kearney S.M."/>
            <person name="Perrotta A.R."/>
            <person name="Berdy B."/>
            <person name="Zhao S."/>
            <person name="Lieberman T.D."/>
            <person name="Swanson P.K."/>
            <person name="Smith M."/>
            <person name="Roesemann S."/>
            <person name="Alexander J.E."/>
            <person name="Rich S.A."/>
            <person name="Livny J."/>
            <person name="Vlamakis H."/>
            <person name="Clish C."/>
            <person name="Bullock K."/>
            <person name="Deik A."/>
            <person name="Scott J."/>
            <person name="Pierce K.A."/>
            <person name="Xavier R.J."/>
            <person name="Alm E.J."/>
        </authorList>
    </citation>
    <scope>NUCLEOTIDE SEQUENCE [LARGE SCALE GENOMIC DNA]</scope>
    <source>
        <strain evidence="2 3">BIOML-A1</strain>
    </source>
</reference>
<dbReference type="AlphaFoldDB" id="A0A844KQL1"/>
<name>A0A844KQL1_9FIRM</name>
<proteinExistence type="predicted"/>
<dbReference type="EMBL" id="WNAL01000039">
    <property type="protein sequence ID" value="MTR82868.1"/>
    <property type="molecule type" value="Genomic_DNA"/>
</dbReference>
<gene>
    <name evidence="2" type="ORF">GMD30_14525</name>
</gene>
<feature type="signal peptide" evidence="1">
    <location>
        <begin position="1"/>
        <end position="25"/>
    </location>
</feature>
<dbReference type="Gene3D" id="1.10.4030.10">
    <property type="entry name" value="Porin chaperone SurA, peptide-binding domain"/>
    <property type="match status" value="1"/>
</dbReference>